<evidence type="ECO:0000313" key="3">
    <source>
        <dbReference type="Proteomes" id="UP000193964"/>
    </source>
</evidence>
<feature type="transmembrane region" description="Helical" evidence="1">
    <location>
        <begin position="121"/>
        <end position="145"/>
    </location>
</feature>
<accession>A0A1X2FKH2</accession>
<feature type="transmembrane region" description="Helical" evidence="1">
    <location>
        <begin position="88"/>
        <end position="109"/>
    </location>
</feature>
<dbReference type="Proteomes" id="UP000193964">
    <property type="component" value="Unassembled WGS sequence"/>
</dbReference>
<feature type="transmembrane region" description="Helical" evidence="1">
    <location>
        <begin position="267"/>
        <end position="286"/>
    </location>
</feature>
<evidence type="ECO:0000313" key="2">
    <source>
        <dbReference type="EMBL" id="ORX18479.1"/>
    </source>
</evidence>
<sequence length="288" mass="30144">MLAGFMVTVIAVLAIRDHRLDTHTMALFSAGALTLGLDSYLFSAITGASPPADNALDSYLFSAITGAPPPGDDACKVVWAQGMAASGMLAVGGSVFVCGLGWILVNHVNQKGVKATERRKYLITLAGFLTAAIITTTTVLLAATTIDYLRFVFGNDYTILMFGIALFVVAVSSAEICRRTRAMRAMSPKEEIPTSLGALPAVTYTITTVAIGATVFCGLLAVGALADGLGVRLLAVTAGFFGPCTISVLLAFSVAKPSPQDPLKQKPFPNTVAFLVVLGLVLRRLIKV</sequence>
<protein>
    <submittedName>
        <fullName evidence="2">Uncharacterized protein</fullName>
    </submittedName>
</protein>
<comment type="caution">
    <text evidence="2">The sequence shown here is derived from an EMBL/GenBank/DDBJ whole genome shotgun (WGS) entry which is preliminary data.</text>
</comment>
<feature type="transmembrane region" description="Helical" evidence="1">
    <location>
        <begin position="198"/>
        <end position="221"/>
    </location>
</feature>
<feature type="transmembrane region" description="Helical" evidence="1">
    <location>
        <begin position="233"/>
        <end position="255"/>
    </location>
</feature>
<dbReference type="EMBL" id="LQQA01000005">
    <property type="protein sequence ID" value="ORX18479.1"/>
    <property type="molecule type" value="Genomic_DNA"/>
</dbReference>
<organism evidence="2 3">
    <name type="scientific">Mycolicibacterium wolinskyi</name>
    <dbReference type="NCBI Taxonomy" id="59750"/>
    <lineage>
        <taxon>Bacteria</taxon>
        <taxon>Bacillati</taxon>
        <taxon>Actinomycetota</taxon>
        <taxon>Actinomycetes</taxon>
        <taxon>Mycobacteriales</taxon>
        <taxon>Mycobacteriaceae</taxon>
        <taxon>Mycolicibacterium</taxon>
    </lineage>
</organism>
<keyword evidence="1" id="KW-0812">Transmembrane</keyword>
<feature type="transmembrane region" description="Helical" evidence="1">
    <location>
        <begin position="157"/>
        <end position="177"/>
    </location>
</feature>
<keyword evidence="1" id="KW-1133">Transmembrane helix</keyword>
<dbReference type="AlphaFoldDB" id="A0A1X2FKH2"/>
<name>A0A1X2FKH2_9MYCO</name>
<keyword evidence="1" id="KW-0472">Membrane</keyword>
<gene>
    <name evidence="2" type="ORF">AWC31_14345</name>
</gene>
<evidence type="ECO:0000256" key="1">
    <source>
        <dbReference type="SAM" id="Phobius"/>
    </source>
</evidence>
<proteinExistence type="predicted"/>
<reference evidence="2 3" key="1">
    <citation type="submission" date="2016-01" db="EMBL/GenBank/DDBJ databases">
        <title>The new phylogeny of the genus Mycobacterium.</title>
        <authorList>
            <person name="Tarcisio F."/>
            <person name="Conor M."/>
            <person name="Antonella G."/>
            <person name="Elisabetta G."/>
            <person name="Giulia F.S."/>
            <person name="Sara T."/>
            <person name="Anna F."/>
            <person name="Clotilde B."/>
            <person name="Roberto B."/>
            <person name="Veronica D.S."/>
            <person name="Fabio R."/>
            <person name="Monica P."/>
            <person name="Olivier J."/>
            <person name="Enrico T."/>
            <person name="Nicola S."/>
        </authorList>
    </citation>
    <scope>NUCLEOTIDE SEQUENCE [LARGE SCALE GENOMIC DNA]</scope>
    <source>
        <strain evidence="2 3">ATCC 700010</strain>
    </source>
</reference>